<reference evidence="2" key="2">
    <citation type="submission" date="2024-04" db="EMBL/GenBank/DDBJ databases">
        <authorList>
            <person name="Chen Y."/>
            <person name="Shah S."/>
            <person name="Dougan E. K."/>
            <person name="Thang M."/>
            <person name="Chan C."/>
        </authorList>
    </citation>
    <scope>NUCLEOTIDE SEQUENCE [LARGE SCALE GENOMIC DNA]</scope>
</reference>
<gene>
    <name evidence="1" type="ORF">C1SCF055_LOCUS21865</name>
</gene>
<dbReference type="AlphaFoldDB" id="A0A9P1FZE0"/>
<dbReference type="EMBL" id="CAMXCT030002055">
    <property type="protein sequence ID" value="CAL4782596.1"/>
    <property type="molecule type" value="Genomic_DNA"/>
</dbReference>
<proteinExistence type="predicted"/>
<organism evidence="1">
    <name type="scientific">Cladocopium goreaui</name>
    <dbReference type="NCBI Taxonomy" id="2562237"/>
    <lineage>
        <taxon>Eukaryota</taxon>
        <taxon>Sar</taxon>
        <taxon>Alveolata</taxon>
        <taxon>Dinophyceae</taxon>
        <taxon>Suessiales</taxon>
        <taxon>Symbiodiniaceae</taxon>
        <taxon>Cladocopium</taxon>
    </lineage>
</organism>
<dbReference type="Proteomes" id="UP001152797">
    <property type="component" value="Unassembled WGS sequence"/>
</dbReference>
<accession>A0A9P1FZE0</accession>
<reference evidence="1" key="1">
    <citation type="submission" date="2022-10" db="EMBL/GenBank/DDBJ databases">
        <authorList>
            <person name="Chen Y."/>
            <person name="Dougan E. K."/>
            <person name="Chan C."/>
            <person name="Rhodes N."/>
            <person name="Thang M."/>
        </authorList>
    </citation>
    <scope>NUCLEOTIDE SEQUENCE</scope>
</reference>
<dbReference type="EMBL" id="CAMXCT010002055">
    <property type="protein sequence ID" value="CAI3995284.1"/>
    <property type="molecule type" value="Genomic_DNA"/>
</dbReference>
<keyword evidence="3" id="KW-1185">Reference proteome</keyword>
<comment type="caution">
    <text evidence="1">The sequence shown here is derived from an EMBL/GenBank/DDBJ whole genome shotgun (WGS) entry which is preliminary data.</text>
</comment>
<dbReference type="EMBL" id="CAMXCT020002055">
    <property type="protein sequence ID" value="CAL1148659.1"/>
    <property type="molecule type" value="Genomic_DNA"/>
</dbReference>
<sequence>MQRSTSILNTTEAHRAYLSGTFNNLSFLRRNRAGQGRQAPRVPVGLSAVFSTSVSWPEAGSPDAKGAAMMLCKAHRESGAGPARQVQRSKISWPDAGSLLGADDIAMLCHEQNLSGCSSKTRRATGGP</sequence>
<protein>
    <submittedName>
        <fullName evidence="1">Uncharacterized protein</fullName>
    </submittedName>
</protein>
<name>A0A9P1FZE0_9DINO</name>
<evidence type="ECO:0000313" key="1">
    <source>
        <dbReference type="EMBL" id="CAI3995284.1"/>
    </source>
</evidence>
<evidence type="ECO:0000313" key="2">
    <source>
        <dbReference type="EMBL" id="CAL1148659.1"/>
    </source>
</evidence>
<evidence type="ECO:0000313" key="3">
    <source>
        <dbReference type="Proteomes" id="UP001152797"/>
    </source>
</evidence>